<dbReference type="EMBL" id="PUIB01000028">
    <property type="protein sequence ID" value="PQO27165.1"/>
    <property type="molecule type" value="Genomic_DNA"/>
</dbReference>
<dbReference type="Gene3D" id="3.20.20.150">
    <property type="entry name" value="Divalent-metal-dependent TIM barrel enzymes"/>
    <property type="match status" value="1"/>
</dbReference>
<dbReference type="PANTHER" id="PTHR12110">
    <property type="entry name" value="HYDROXYPYRUVATE ISOMERASE"/>
    <property type="match status" value="1"/>
</dbReference>
<organism evidence="2 3">
    <name type="scientific">Blastopirellula marina</name>
    <dbReference type="NCBI Taxonomy" id="124"/>
    <lineage>
        <taxon>Bacteria</taxon>
        <taxon>Pseudomonadati</taxon>
        <taxon>Planctomycetota</taxon>
        <taxon>Planctomycetia</taxon>
        <taxon>Pirellulales</taxon>
        <taxon>Pirellulaceae</taxon>
        <taxon>Blastopirellula</taxon>
    </lineage>
</organism>
<dbReference type="InterPro" id="IPR036237">
    <property type="entry name" value="Xyl_isomerase-like_sf"/>
</dbReference>
<dbReference type="SUPFAM" id="SSF51658">
    <property type="entry name" value="Xylose isomerase-like"/>
    <property type="match status" value="1"/>
</dbReference>
<sequence length="317" mass="34257">MSTLLDRRHMLSLSAAGALASVGLGIDGLPVANAAPEDAPAIRYCFNTSTIRGQNLTIEEEVDIAAKAGYQGIEPWISKIEDYRKAGKSLPDLKQRIADSGLKVESAIGFAQWIVDDPEKRKQGLEHAKRDMDLLAQIGGIRIAAPPAGATNGPKLDLLEVAQRYHALLEVGQQTGVVPELELWGFSANLSRLGEVAMVVVEANHSDACMMPDVYHIYKGGSDFSGLRVISGNAIPVFHMNDYPAEPLREKINDSARVFPGDGIAPLKSMIQTLLGNGFAGVFSLELFNPEYWKRDALEVAKEGLDKMQACVAEATT</sequence>
<dbReference type="Pfam" id="PF01261">
    <property type="entry name" value="AP_endonuc_2"/>
    <property type="match status" value="1"/>
</dbReference>
<name>A0A2S8F4S6_9BACT</name>
<comment type="caution">
    <text evidence="2">The sequence shown here is derived from an EMBL/GenBank/DDBJ whole genome shotgun (WGS) entry which is preliminary data.</text>
</comment>
<dbReference type="AlphaFoldDB" id="A0A2S8F4S6"/>
<accession>A0A2S8F4S6</accession>
<evidence type="ECO:0000313" key="3">
    <source>
        <dbReference type="Proteomes" id="UP000239388"/>
    </source>
</evidence>
<dbReference type="GO" id="GO:0016853">
    <property type="term" value="F:isomerase activity"/>
    <property type="evidence" value="ECO:0007669"/>
    <property type="project" value="UniProtKB-KW"/>
</dbReference>
<protein>
    <submittedName>
        <fullName evidence="2">Xylose isomerase</fullName>
    </submittedName>
</protein>
<feature type="domain" description="Xylose isomerase-like TIM barrel" evidence="1">
    <location>
        <begin position="62"/>
        <end position="309"/>
    </location>
</feature>
<dbReference type="InterPro" id="IPR050312">
    <property type="entry name" value="IolE/XylAMocC-like"/>
</dbReference>
<dbReference type="PANTHER" id="PTHR12110:SF48">
    <property type="entry name" value="BLL3656 PROTEIN"/>
    <property type="match status" value="1"/>
</dbReference>
<dbReference type="InterPro" id="IPR013022">
    <property type="entry name" value="Xyl_isomerase-like_TIM-brl"/>
</dbReference>
<dbReference type="RefSeq" id="WP_105359791.1">
    <property type="nucleotide sequence ID" value="NZ_PUIB01000028.1"/>
</dbReference>
<evidence type="ECO:0000259" key="1">
    <source>
        <dbReference type="Pfam" id="PF01261"/>
    </source>
</evidence>
<gene>
    <name evidence="2" type="ORF">C5Y98_28380</name>
</gene>
<reference evidence="2 3" key="1">
    <citation type="submission" date="2018-02" db="EMBL/GenBank/DDBJ databases">
        <title>Comparative genomes isolates from brazilian mangrove.</title>
        <authorList>
            <person name="Araujo J.E."/>
            <person name="Taketani R.G."/>
            <person name="Silva M.C.P."/>
            <person name="Loureco M.V."/>
            <person name="Andreote F.D."/>
        </authorList>
    </citation>
    <scope>NUCLEOTIDE SEQUENCE [LARGE SCALE GENOMIC DNA]</scope>
    <source>
        <strain evidence="2 3">NAP PRIS-MGV</strain>
    </source>
</reference>
<dbReference type="OrthoDB" id="9814946at2"/>
<dbReference type="PROSITE" id="PS51318">
    <property type="entry name" value="TAT"/>
    <property type="match status" value="1"/>
</dbReference>
<dbReference type="InterPro" id="IPR006311">
    <property type="entry name" value="TAT_signal"/>
</dbReference>
<keyword evidence="2" id="KW-0413">Isomerase</keyword>
<proteinExistence type="predicted"/>
<dbReference type="Proteomes" id="UP000239388">
    <property type="component" value="Unassembled WGS sequence"/>
</dbReference>
<evidence type="ECO:0000313" key="2">
    <source>
        <dbReference type="EMBL" id="PQO27165.1"/>
    </source>
</evidence>